<sequence>MADEDWSAYPTMFDPGSLVRKGFCPVHSRLSLLHTHSLYYEQHGTGPHRVILINGLNTNSFSWEFLVRALAEEHSVLVFDNRGVGYSGYPAGRYTTSGMAQDIVVLLDHLGWTAAREIHVVGSSLGGMIAQELAYCIPERIASLTLAVTTPGGWPWQNLPPWEGIKCLTKLLFISEPENKAPTVMKMLYPPSWLEEPSLLDSTRTNRAVQTKTYLRRAAFGPKQQIMGHISQLGAGLTHRVSRVRLRRISDTIPKIAILCGDQDNLMDLQHSRDLKAGMPSAEFIQWKETGHGINSQRPGEFRDLLCRIFRESGVA</sequence>
<feature type="domain" description="AB hydrolase-1" evidence="1">
    <location>
        <begin position="50"/>
        <end position="295"/>
    </location>
</feature>
<dbReference type="InterPro" id="IPR029058">
    <property type="entry name" value="AB_hydrolase_fold"/>
</dbReference>
<reference evidence="2" key="1">
    <citation type="submission" date="2020-05" db="EMBL/GenBank/DDBJ databases">
        <title>Mycena genomes resolve the evolution of fungal bioluminescence.</title>
        <authorList>
            <person name="Tsai I.J."/>
        </authorList>
    </citation>
    <scope>NUCLEOTIDE SEQUENCE</scope>
    <source>
        <strain evidence="2">110903Hualien_Pintung</strain>
    </source>
</reference>
<dbReference type="EMBL" id="JACAZE010000003">
    <property type="protein sequence ID" value="KAF7319087.1"/>
    <property type="molecule type" value="Genomic_DNA"/>
</dbReference>
<dbReference type="Gene3D" id="3.40.50.1820">
    <property type="entry name" value="alpha/beta hydrolase"/>
    <property type="match status" value="1"/>
</dbReference>
<dbReference type="PANTHER" id="PTHR43433">
    <property type="entry name" value="HYDROLASE, ALPHA/BETA FOLD FAMILY PROTEIN"/>
    <property type="match status" value="1"/>
</dbReference>
<evidence type="ECO:0000313" key="2">
    <source>
        <dbReference type="EMBL" id="KAF7319087.1"/>
    </source>
</evidence>
<dbReference type="Proteomes" id="UP000613580">
    <property type="component" value="Unassembled WGS sequence"/>
</dbReference>
<dbReference type="InterPro" id="IPR000073">
    <property type="entry name" value="AB_hydrolase_1"/>
</dbReference>
<dbReference type="SUPFAM" id="SSF53474">
    <property type="entry name" value="alpha/beta-Hydrolases"/>
    <property type="match status" value="1"/>
</dbReference>
<evidence type="ECO:0000259" key="1">
    <source>
        <dbReference type="Pfam" id="PF00561"/>
    </source>
</evidence>
<dbReference type="OrthoDB" id="19657at2759"/>
<protein>
    <submittedName>
        <fullName evidence="2">AB hydrolase-1 domain-containing protein</fullName>
    </submittedName>
</protein>
<organism evidence="2 3">
    <name type="scientific">Mycena chlorophos</name>
    <name type="common">Agaric fungus</name>
    <name type="synonym">Agaricus chlorophos</name>
    <dbReference type="NCBI Taxonomy" id="658473"/>
    <lineage>
        <taxon>Eukaryota</taxon>
        <taxon>Fungi</taxon>
        <taxon>Dikarya</taxon>
        <taxon>Basidiomycota</taxon>
        <taxon>Agaricomycotina</taxon>
        <taxon>Agaricomycetes</taxon>
        <taxon>Agaricomycetidae</taxon>
        <taxon>Agaricales</taxon>
        <taxon>Marasmiineae</taxon>
        <taxon>Mycenaceae</taxon>
        <taxon>Mycena</taxon>
    </lineage>
</organism>
<keyword evidence="2" id="KW-0378">Hydrolase</keyword>
<dbReference type="AlphaFoldDB" id="A0A8H6TLW8"/>
<dbReference type="Pfam" id="PF00561">
    <property type="entry name" value="Abhydrolase_1"/>
    <property type="match status" value="1"/>
</dbReference>
<keyword evidence="3" id="KW-1185">Reference proteome</keyword>
<comment type="caution">
    <text evidence="2">The sequence shown here is derived from an EMBL/GenBank/DDBJ whole genome shotgun (WGS) entry which is preliminary data.</text>
</comment>
<gene>
    <name evidence="2" type="ORF">HMN09_00245000</name>
</gene>
<name>A0A8H6TLW8_MYCCL</name>
<dbReference type="InterPro" id="IPR050471">
    <property type="entry name" value="AB_hydrolase"/>
</dbReference>
<dbReference type="PANTHER" id="PTHR43433:SF5">
    <property type="entry name" value="AB HYDROLASE-1 DOMAIN-CONTAINING PROTEIN"/>
    <property type="match status" value="1"/>
</dbReference>
<evidence type="ECO:0000313" key="3">
    <source>
        <dbReference type="Proteomes" id="UP000613580"/>
    </source>
</evidence>
<dbReference type="GO" id="GO:0016787">
    <property type="term" value="F:hydrolase activity"/>
    <property type="evidence" value="ECO:0007669"/>
    <property type="project" value="UniProtKB-KW"/>
</dbReference>
<dbReference type="PRINTS" id="PR00111">
    <property type="entry name" value="ABHYDROLASE"/>
</dbReference>
<accession>A0A8H6TLW8</accession>
<proteinExistence type="predicted"/>